<reference evidence="8" key="2">
    <citation type="journal article" date="2023" name="Biology">
        <title>Prokaryotic Life Associated with Coal-Fire Gas Vents Revealed by Metagenomics.</title>
        <authorList>
            <person name="Kadnikov V.V."/>
            <person name="Mardanov A.V."/>
            <person name="Beletsky A.V."/>
            <person name="Karnachuk O.V."/>
            <person name="Ravin N.V."/>
        </authorList>
    </citation>
    <scope>NUCLEOTIDE SEQUENCE</scope>
    <source>
        <strain evidence="8">Bu02</strain>
    </source>
</reference>
<dbReference type="NCBIfam" id="TIGR02895">
    <property type="entry name" value="spore_sigI"/>
    <property type="match status" value="1"/>
</dbReference>
<feature type="short sequence motif" description="Polymerase core binding" evidence="6">
    <location>
        <begin position="62"/>
        <end position="75"/>
    </location>
</feature>
<dbReference type="SUPFAM" id="SSF88946">
    <property type="entry name" value="Sigma2 domain of RNA polymerase sigma factors"/>
    <property type="match status" value="1"/>
</dbReference>
<comment type="subcellular location">
    <subcellularLocation>
        <location evidence="6">Cytoplasm</location>
    </subcellularLocation>
</comment>
<dbReference type="GO" id="GO:0006352">
    <property type="term" value="P:DNA-templated transcription initiation"/>
    <property type="evidence" value="ECO:0007669"/>
    <property type="project" value="UniProtKB-UniRule"/>
</dbReference>
<keyword evidence="1 6" id="KW-0963">Cytoplasm</keyword>
<accession>A0AAT9LGV6</accession>
<comment type="activity regulation">
    <text evidence="6">Negatively regulated by the anti-sigma-I factor RsgI.</text>
</comment>
<comment type="caution">
    <text evidence="6">Lacks conserved residue(s) required for the propagation of feature annotation.</text>
</comment>
<keyword evidence="2 6" id="KW-0805">Transcription regulation</keyword>
<dbReference type="Pfam" id="PF04542">
    <property type="entry name" value="Sigma70_r2"/>
    <property type="match status" value="1"/>
</dbReference>
<feature type="domain" description="RNA polymerase sigma-70 region 2" evidence="7">
    <location>
        <begin position="36"/>
        <end position="106"/>
    </location>
</feature>
<dbReference type="InterPro" id="IPR007627">
    <property type="entry name" value="RNA_pol_sigma70_r2"/>
</dbReference>
<evidence type="ECO:0000259" key="7">
    <source>
        <dbReference type="Pfam" id="PF04542"/>
    </source>
</evidence>
<dbReference type="AlphaFoldDB" id="A0AAT9LGV6"/>
<dbReference type="PIRSF" id="PIRSF038953">
    <property type="entry name" value="SigI"/>
    <property type="match status" value="1"/>
</dbReference>
<name>A0AAT9LGV6_9FIRM</name>
<dbReference type="GO" id="GO:0016987">
    <property type="term" value="F:sigma factor activity"/>
    <property type="evidence" value="ECO:0007669"/>
    <property type="project" value="UniProtKB-UniRule"/>
</dbReference>
<evidence type="ECO:0000256" key="6">
    <source>
        <dbReference type="HAMAP-Rule" id="MF_02064"/>
    </source>
</evidence>
<proteinExistence type="inferred from homology"/>
<dbReference type="HAMAP" id="MF_02064">
    <property type="entry name" value="Sigma70_SigI"/>
    <property type="match status" value="1"/>
</dbReference>
<protein>
    <recommendedName>
        <fullName evidence="6">RNA polymerase sigma factor SigI</fullName>
    </recommendedName>
</protein>
<comment type="subunit">
    <text evidence="6">Interacts with RsgI.</text>
</comment>
<keyword evidence="4 6" id="KW-0238">DNA-binding</keyword>
<dbReference type="KEGG" id="fcz:IMF26_03125"/>
<dbReference type="GO" id="GO:0005737">
    <property type="term" value="C:cytoplasm"/>
    <property type="evidence" value="ECO:0007669"/>
    <property type="project" value="UniProtKB-SubCell"/>
</dbReference>
<keyword evidence="3 6" id="KW-0731">Sigma factor</keyword>
<organism evidence="8">
    <name type="scientific">Candidatus Fermentithermobacillus carboniphilus</name>
    <dbReference type="NCBI Taxonomy" id="3085328"/>
    <lineage>
        <taxon>Bacteria</taxon>
        <taxon>Bacillati</taxon>
        <taxon>Bacillota</taxon>
        <taxon>Candidatus Fermentithermobacillia</taxon>
        <taxon>Candidatus Fermentithermobacillales</taxon>
        <taxon>Candidatus Fermentithermobacillaceae</taxon>
        <taxon>Candidatus Fermentithermobacillus</taxon>
    </lineage>
</organism>
<keyword evidence="6" id="KW-0346">Stress response</keyword>
<dbReference type="GO" id="GO:0003677">
    <property type="term" value="F:DNA binding"/>
    <property type="evidence" value="ECO:0007669"/>
    <property type="project" value="UniProtKB-UniRule"/>
</dbReference>
<dbReference type="InterPro" id="IPR013325">
    <property type="entry name" value="RNA_pol_sigma_r2"/>
</dbReference>
<comment type="similarity">
    <text evidence="6">Belongs to the sigma-70 factor family. SigI subfamily.</text>
</comment>
<evidence type="ECO:0000313" key="8">
    <source>
        <dbReference type="EMBL" id="QUL99075.1"/>
    </source>
</evidence>
<evidence type="ECO:0000256" key="4">
    <source>
        <dbReference type="ARBA" id="ARBA00023125"/>
    </source>
</evidence>
<dbReference type="EMBL" id="CP062796">
    <property type="protein sequence ID" value="QUL99075.1"/>
    <property type="molecule type" value="Genomic_DNA"/>
</dbReference>
<evidence type="ECO:0000256" key="3">
    <source>
        <dbReference type="ARBA" id="ARBA00023082"/>
    </source>
</evidence>
<reference evidence="8" key="1">
    <citation type="submission" date="2020-10" db="EMBL/GenBank/DDBJ databases">
        <authorList>
            <person name="Kadnikov V."/>
            <person name="Beletsky A.V."/>
            <person name="Mardanov A.V."/>
            <person name="Karnachuk O.V."/>
            <person name="Ravin N.V."/>
        </authorList>
    </citation>
    <scope>NUCLEOTIDE SEQUENCE</scope>
    <source>
        <strain evidence="8">Bu02</strain>
    </source>
</reference>
<evidence type="ECO:0000256" key="5">
    <source>
        <dbReference type="ARBA" id="ARBA00023163"/>
    </source>
</evidence>
<evidence type="ECO:0000256" key="2">
    <source>
        <dbReference type="ARBA" id="ARBA00023015"/>
    </source>
</evidence>
<comment type="function">
    <text evidence="6">Sigma factors are initiation factors that promote the attachment of RNA polymerase to specific initiation sites and are then released.</text>
</comment>
<gene>
    <name evidence="6 8" type="primary">sigI</name>
    <name evidence="8" type="ORF">IMF26_03125</name>
</gene>
<evidence type="ECO:0000256" key="1">
    <source>
        <dbReference type="ARBA" id="ARBA00022490"/>
    </source>
</evidence>
<keyword evidence="5 6" id="KW-0804">Transcription</keyword>
<sequence>MNGILTFSFTKKSSEETLESRVARARDGDRTAREELIRDYAPFILKTASSLVKRYVAFGKDDEASIAMSAFNEAIDAYASKRPGFLAFAATVIRRRLVDHFRKAVRHPEIPFSALENRDSGNSRAVDIEVLDSYGTTDWQKVIERRDEIERWKETLEEFGLTLNKVVKMTPKHEDARTRAIEIAKIVARNRHLRDKLFLTKRLPVDDILSWLPPENRVSRKTMDRQSVYITALVIILTGEFPSIREFLGIDGRGGDT</sequence>
<dbReference type="InterPro" id="IPR014244">
    <property type="entry name" value="RNA_pol_sigma-I"/>
</dbReference>
<dbReference type="Gene3D" id="1.10.1740.10">
    <property type="match status" value="1"/>
</dbReference>